<evidence type="ECO:0000256" key="1">
    <source>
        <dbReference type="ARBA" id="ARBA00010577"/>
    </source>
</evidence>
<keyword evidence="5" id="KW-0282">Flagellum</keyword>
<protein>
    <recommendedName>
        <fullName evidence="3">Basal-body rod modification protein FlgD</fullName>
    </recommendedName>
</protein>
<comment type="similarity">
    <text evidence="1 3">Belongs to the FlgD family.</text>
</comment>
<proteinExistence type="inferred from homology"/>
<feature type="compositionally biased region" description="Low complexity" evidence="4">
    <location>
        <begin position="1"/>
        <end position="19"/>
    </location>
</feature>
<accession>A0A4U9RBV3</accession>
<evidence type="ECO:0000256" key="2">
    <source>
        <dbReference type="ARBA" id="ARBA00022795"/>
    </source>
</evidence>
<evidence type="ECO:0000256" key="3">
    <source>
        <dbReference type="RuleBase" id="RU362076"/>
    </source>
</evidence>
<evidence type="ECO:0000313" key="5">
    <source>
        <dbReference type="EMBL" id="VTQ87713.1"/>
    </source>
</evidence>
<reference evidence="5 6" key="1">
    <citation type="submission" date="2019-05" db="EMBL/GenBank/DDBJ databases">
        <authorList>
            <consortium name="Pathogen Informatics"/>
        </authorList>
    </citation>
    <scope>NUCLEOTIDE SEQUENCE [LARGE SCALE GENOMIC DNA]</scope>
    <source>
        <strain evidence="5 6">NCTC503</strain>
    </source>
</reference>
<keyword evidence="2 3" id="KW-1005">Bacterial flagellum biogenesis</keyword>
<dbReference type="EMBL" id="LR590481">
    <property type="protein sequence ID" value="VTQ87713.1"/>
    <property type="molecule type" value="Genomic_DNA"/>
</dbReference>
<keyword evidence="6" id="KW-1185">Reference proteome</keyword>
<comment type="function">
    <text evidence="3">Required for flagellar hook formation. May act as a scaffolding protein.</text>
</comment>
<sequence>MPDISLQNNQNNYLNNQTLEESKKNSRATDRGTRIIKNRSELDKNAFLRILTAELSNQNPFDVKDSTQYVSQMAQFASMEQMTNLNSTMTSFSAYSLVGKTLAFNRYDMYGRQYGGVVQNVVKKGDSVMLQVNVQEKGKVVKKDFDIKEISNVINAPDEMLNLNNNMNFLLSSSFIGKNVEVVQPDGLYVGKVKSVYKDSGYINLTIDINGKYVKDQMKLKEGFSKKHPSVFGPYNSEKDSLLQVKYDKKQGKYNYKIDEEPWKEYKKDEEIKGIKIGLPNENPDYDTIWNYSLKGVPKVEKDVNSLDVLLIKNS</sequence>
<organism evidence="5 6">
    <name type="scientific">Hathewaya histolytica</name>
    <name type="common">Clostridium histolyticum</name>
    <dbReference type="NCBI Taxonomy" id="1498"/>
    <lineage>
        <taxon>Bacteria</taxon>
        <taxon>Bacillati</taxon>
        <taxon>Bacillota</taxon>
        <taxon>Clostridia</taxon>
        <taxon>Eubacteriales</taxon>
        <taxon>Clostridiaceae</taxon>
        <taxon>Hathewaya</taxon>
    </lineage>
</organism>
<name>A0A4U9RBV3_HATHI</name>
<dbReference type="KEGG" id="hhw:NCTC503_01123"/>
<dbReference type="InterPro" id="IPR005648">
    <property type="entry name" value="FlgD"/>
</dbReference>
<dbReference type="Proteomes" id="UP000308489">
    <property type="component" value="Chromosome 1"/>
</dbReference>
<keyword evidence="5" id="KW-0966">Cell projection</keyword>
<dbReference type="AlphaFoldDB" id="A0A4U9RBV3"/>
<evidence type="ECO:0000256" key="4">
    <source>
        <dbReference type="SAM" id="MobiDB-lite"/>
    </source>
</evidence>
<dbReference type="Pfam" id="PF03963">
    <property type="entry name" value="FlgD"/>
    <property type="match status" value="1"/>
</dbReference>
<dbReference type="RefSeq" id="WP_171011985.1">
    <property type="nucleotide sequence ID" value="NZ_CBCRUQ010000004.1"/>
</dbReference>
<keyword evidence="5" id="KW-0969">Cilium</keyword>
<evidence type="ECO:0000313" key="6">
    <source>
        <dbReference type="Proteomes" id="UP000308489"/>
    </source>
</evidence>
<gene>
    <name evidence="5" type="primary">flgD</name>
    <name evidence="5" type="ORF">NCTC503_01123</name>
</gene>
<feature type="compositionally biased region" description="Basic and acidic residues" evidence="4">
    <location>
        <begin position="20"/>
        <end position="31"/>
    </location>
</feature>
<dbReference type="GO" id="GO:0044781">
    <property type="term" value="P:bacterial-type flagellum organization"/>
    <property type="evidence" value="ECO:0007669"/>
    <property type="project" value="UniProtKB-UniRule"/>
</dbReference>
<feature type="region of interest" description="Disordered" evidence="4">
    <location>
        <begin position="1"/>
        <end position="31"/>
    </location>
</feature>